<accession>A0A928YRW8</accession>
<dbReference type="EMBL" id="PRDK01000007">
    <property type="protein sequence ID" value="MBE8714615.1"/>
    <property type="molecule type" value="Genomic_DNA"/>
</dbReference>
<evidence type="ECO:0000313" key="2">
    <source>
        <dbReference type="EMBL" id="MBE8714615.1"/>
    </source>
</evidence>
<keyword evidence="1" id="KW-0732">Signal</keyword>
<evidence type="ECO:0008006" key="4">
    <source>
        <dbReference type="Google" id="ProtNLM"/>
    </source>
</evidence>
<name>A0A928YRW8_9SPHI</name>
<dbReference type="AlphaFoldDB" id="A0A928YRW8"/>
<feature type="signal peptide" evidence="1">
    <location>
        <begin position="1"/>
        <end position="22"/>
    </location>
</feature>
<evidence type="ECO:0000256" key="1">
    <source>
        <dbReference type="SAM" id="SignalP"/>
    </source>
</evidence>
<sequence length="137" mass="14876">MKKFLLALAIGGASLLSFNSCTKEYITNENFLPGVSYVYDINPNNWSLSGDTYSYTIPIGDLDDVYFEDGHVNVSITYLNSGVYQNIPATISNYNFRANYSVGSVTIFADEVGTTPQITPPAALKVKIVLTDAAIGN</sequence>
<organism evidence="2 3">
    <name type="scientific">Sphingobacterium hungaricum</name>
    <dbReference type="NCBI Taxonomy" id="2082723"/>
    <lineage>
        <taxon>Bacteria</taxon>
        <taxon>Pseudomonadati</taxon>
        <taxon>Bacteroidota</taxon>
        <taxon>Sphingobacteriia</taxon>
        <taxon>Sphingobacteriales</taxon>
        <taxon>Sphingobacteriaceae</taxon>
        <taxon>Sphingobacterium</taxon>
    </lineage>
</organism>
<dbReference type="RefSeq" id="WP_196936131.1">
    <property type="nucleotide sequence ID" value="NZ_MU158698.1"/>
</dbReference>
<comment type="caution">
    <text evidence="2">The sequence shown here is derived from an EMBL/GenBank/DDBJ whole genome shotgun (WGS) entry which is preliminary data.</text>
</comment>
<proteinExistence type="predicted"/>
<dbReference type="Proteomes" id="UP000616201">
    <property type="component" value="Unassembled WGS sequence"/>
</dbReference>
<feature type="chain" id="PRO_5037251568" description="DUF1735 domain-containing protein" evidence="1">
    <location>
        <begin position="23"/>
        <end position="137"/>
    </location>
</feature>
<keyword evidence="3" id="KW-1185">Reference proteome</keyword>
<reference evidence="2" key="1">
    <citation type="submission" date="2018-02" db="EMBL/GenBank/DDBJ databases">
        <authorList>
            <person name="Vasarhelyi B.M."/>
            <person name="Deshmukh S."/>
            <person name="Balint B."/>
            <person name="Kukolya J."/>
        </authorList>
    </citation>
    <scope>NUCLEOTIDE SEQUENCE</scope>
    <source>
        <strain evidence="2">KB22</strain>
    </source>
</reference>
<gene>
    <name evidence="2" type="ORF">C4F49_13080</name>
</gene>
<evidence type="ECO:0000313" key="3">
    <source>
        <dbReference type="Proteomes" id="UP000616201"/>
    </source>
</evidence>
<protein>
    <recommendedName>
        <fullName evidence="4">DUF1735 domain-containing protein</fullName>
    </recommendedName>
</protein>